<accession>A0A0A9B6W0</accession>
<sequence>MIGHRSKASFQKSIIFSILSLSTHFTKAMSPFRKVAKHSP</sequence>
<organism evidence="1">
    <name type="scientific">Arundo donax</name>
    <name type="common">Giant reed</name>
    <name type="synonym">Donax arundinaceus</name>
    <dbReference type="NCBI Taxonomy" id="35708"/>
    <lineage>
        <taxon>Eukaryota</taxon>
        <taxon>Viridiplantae</taxon>
        <taxon>Streptophyta</taxon>
        <taxon>Embryophyta</taxon>
        <taxon>Tracheophyta</taxon>
        <taxon>Spermatophyta</taxon>
        <taxon>Magnoliopsida</taxon>
        <taxon>Liliopsida</taxon>
        <taxon>Poales</taxon>
        <taxon>Poaceae</taxon>
        <taxon>PACMAD clade</taxon>
        <taxon>Arundinoideae</taxon>
        <taxon>Arundineae</taxon>
        <taxon>Arundo</taxon>
    </lineage>
</organism>
<dbReference type="EMBL" id="GBRH01242858">
    <property type="protein sequence ID" value="JAD55037.1"/>
    <property type="molecule type" value="Transcribed_RNA"/>
</dbReference>
<dbReference type="AlphaFoldDB" id="A0A0A9B6W0"/>
<protein>
    <submittedName>
        <fullName evidence="1">Uncharacterized protein</fullName>
    </submittedName>
</protein>
<proteinExistence type="predicted"/>
<evidence type="ECO:0000313" key="1">
    <source>
        <dbReference type="EMBL" id="JAD55037.1"/>
    </source>
</evidence>
<name>A0A0A9B6W0_ARUDO</name>
<reference evidence="1" key="2">
    <citation type="journal article" date="2015" name="Data Brief">
        <title>Shoot transcriptome of the giant reed, Arundo donax.</title>
        <authorList>
            <person name="Barrero R.A."/>
            <person name="Guerrero F.D."/>
            <person name="Moolhuijzen P."/>
            <person name="Goolsby J.A."/>
            <person name="Tidwell J."/>
            <person name="Bellgard S.E."/>
            <person name="Bellgard M.I."/>
        </authorList>
    </citation>
    <scope>NUCLEOTIDE SEQUENCE</scope>
    <source>
        <tissue evidence="1">Shoot tissue taken approximately 20 cm above the soil surface</tissue>
    </source>
</reference>
<reference evidence="1" key="1">
    <citation type="submission" date="2014-09" db="EMBL/GenBank/DDBJ databases">
        <authorList>
            <person name="Magalhaes I.L.F."/>
            <person name="Oliveira U."/>
            <person name="Santos F.R."/>
            <person name="Vidigal T.H.D.A."/>
            <person name="Brescovit A.D."/>
            <person name="Santos A.J."/>
        </authorList>
    </citation>
    <scope>NUCLEOTIDE SEQUENCE</scope>
    <source>
        <tissue evidence="1">Shoot tissue taken approximately 20 cm above the soil surface</tissue>
    </source>
</reference>